<proteinExistence type="predicted"/>
<dbReference type="EMBL" id="CP071793">
    <property type="protein sequence ID" value="QTD53206.1"/>
    <property type="molecule type" value="Genomic_DNA"/>
</dbReference>
<gene>
    <name evidence="2" type="ORF">J3U87_12180</name>
</gene>
<evidence type="ECO:0000256" key="1">
    <source>
        <dbReference type="SAM" id="Phobius"/>
    </source>
</evidence>
<accession>A0A8A4TTB4</accession>
<sequence>MSRTARSVRRWLYPLLVIAFLVRIDVWFWDDPSLFLGLPIGLTYHALYTLLLIALLAALVRFAWPFPEAGHDSPESDRGAL</sequence>
<reference evidence="2" key="1">
    <citation type="submission" date="2021-03" db="EMBL/GenBank/DDBJ databases">
        <title>Acanthopleuribacteraceae sp. M133.</title>
        <authorList>
            <person name="Wang G."/>
        </authorList>
    </citation>
    <scope>NUCLEOTIDE SEQUENCE</scope>
    <source>
        <strain evidence="2">M133</strain>
    </source>
</reference>
<evidence type="ECO:0008006" key="4">
    <source>
        <dbReference type="Google" id="ProtNLM"/>
    </source>
</evidence>
<keyword evidence="1" id="KW-0812">Transmembrane</keyword>
<feature type="transmembrane region" description="Helical" evidence="1">
    <location>
        <begin position="41"/>
        <end position="64"/>
    </location>
</feature>
<dbReference type="KEGG" id="scor:J3U87_12180"/>
<keyword evidence="1" id="KW-0472">Membrane</keyword>
<dbReference type="AlphaFoldDB" id="A0A8A4TTB4"/>
<organism evidence="2 3">
    <name type="scientific">Sulfidibacter corallicola</name>
    <dbReference type="NCBI Taxonomy" id="2818388"/>
    <lineage>
        <taxon>Bacteria</taxon>
        <taxon>Pseudomonadati</taxon>
        <taxon>Acidobacteriota</taxon>
        <taxon>Holophagae</taxon>
        <taxon>Acanthopleuribacterales</taxon>
        <taxon>Acanthopleuribacteraceae</taxon>
        <taxon>Sulfidibacter</taxon>
    </lineage>
</organism>
<keyword evidence="3" id="KW-1185">Reference proteome</keyword>
<name>A0A8A4TTB4_SULCO</name>
<evidence type="ECO:0000313" key="3">
    <source>
        <dbReference type="Proteomes" id="UP000663929"/>
    </source>
</evidence>
<protein>
    <recommendedName>
        <fullName evidence="4">DUF3311 domain-containing protein</fullName>
    </recommendedName>
</protein>
<dbReference type="Proteomes" id="UP000663929">
    <property type="component" value="Chromosome"/>
</dbReference>
<evidence type="ECO:0000313" key="2">
    <source>
        <dbReference type="EMBL" id="QTD53206.1"/>
    </source>
</evidence>
<keyword evidence="1" id="KW-1133">Transmembrane helix</keyword>
<dbReference type="RefSeq" id="WP_237383306.1">
    <property type="nucleotide sequence ID" value="NZ_CP071793.1"/>
</dbReference>
<feature type="transmembrane region" description="Helical" evidence="1">
    <location>
        <begin position="12"/>
        <end position="29"/>
    </location>
</feature>